<evidence type="ECO:0000256" key="2">
    <source>
        <dbReference type="ARBA" id="ARBA00022723"/>
    </source>
</evidence>
<feature type="compositionally biased region" description="Polar residues" evidence="7">
    <location>
        <begin position="563"/>
        <end position="587"/>
    </location>
</feature>
<dbReference type="InterPro" id="IPR020472">
    <property type="entry name" value="WD40_PAC1"/>
</dbReference>
<dbReference type="InterPro" id="IPR019775">
    <property type="entry name" value="WD40_repeat_CS"/>
</dbReference>
<feature type="non-terminal residue" evidence="9">
    <location>
        <position position="1"/>
    </location>
</feature>
<evidence type="ECO:0000256" key="3">
    <source>
        <dbReference type="ARBA" id="ARBA00022737"/>
    </source>
</evidence>
<feature type="repeat" description="WD" evidence="6">
    <location>
        <begin position="202"/>
        <end position="235"/>
    </location>
</feature>
<evidence type="ECO:0000256" key="1">
    <source>
        <dbReference type="ARBA" id="ARBA00022574"/>
    </source>
</evidence>
<sequence length="657" mass="73666">MKSTLTNDIPPPKCQNYLNMGHPLSAISSSPDGTKMIVAGREIVKIVSMESELKIVNNLRAGKTQSLNYTGNDCCWHPSLIENYRFLIATAATNGAVVIWNTTREGSKSVERVLTDHSRAVNKLVWAPDKFDCLLTGSQDSTLRFWDFRDANPSKIIFSPKSESIRDVQFNPFQPYQFASAFDNGTVQIWDTRKQTSAVEKITAHQGLVLSLDWHPEEKNVIATGGRDRAIRIWDFTPSQVGGVMGKALHNVSTISSVSRIKWRPGHKWQLASCSSIVDFQTHVWDVKRPFIPVASFTDHRDVPTGLLWRNPNTLVSCSKDGYLLINSINDAYKPYQHIRTTGISWNVNNDIASINDKINRNQNNESTSLSNQFPSFFASFNVPAIPIQTPSKVEQGVLNIHSPSNLPSTVNSIDKSYDYHVLFEYFAKNYKFQGLPFDQLCQHNEIISIQAKQYHTSKIWALMNLYFTPLFKNENEDNNNNNGNNNNNNTSTNESLDENNIVEKLLQQKKEKEEQQQQQQQQQQEKKLKRTSSAHLHIDDNSGVNNNSNSNANNSVNDNIEDMSSSSSGNVTKNNDMTAKEPPSTSVYMESKNDQLLSNLLSAEAVTPLAPLPSRAPSIEIEKSKSSSSPSNTSPILYNDNSNNINNSSSIDDQDV</sequence>
<evidence type="ECO:0000256" key="5">
    <source>
        <dbReference type="ARBA" id="ARBA00022833"/>
    </source>
</evidence>
<dbReference type="InterPro" id="IPR015943">
    <property type="entry name" value="WD40/YVTN_repeat-like_dom_sf"/>
</dbReference>
<dbReference type="InterPro" id="IPR001680">
    <property type="entry name" value="WD40_rpt"/>
</dbReference>
<evidence type="ECO:0000259" key="8">
    <source>
        <dbReference type="Pfam" id="PF23609"/>
    </source>
</evidence>
<keyword evidence="2" id="KW-0479">Metal-binding</keyword>
<dbReference type="GO" id="GO:0005829">
    <property type="term" value="C:cytosol"/>
    <property type="evidence" value="ECO:0007669"/>
    <property type="project" value="TreeGrafter"/>
</dbReference>
<dbReference type="PROSITE" id="PS50082">
    <property type="entry name" value="WD_REPEATS_2"/>
    <property type="match status" value="2"/>
</dbReference>
<evidence type="ECO:0000256" key="7">
    <source>
        <dbReference type="SAM" id="MobiDB-lite"/>
    </source>
</evidence>
<dbReference type="PROSITE" id="PS00678">
    <property type="entry name" value="WD_REPEATS_1"/>
    <property type="match status" value="1"/>
</dbReference>
<dbReference type="Proteomes" id="UP000695562">
    <property type="component" value="Unassembled WGS sequence"/>
</dbReference>
<evidence type="ECO:0000313" key="9">
    <source>
        <dbReference type="EMBL" id="KAF2069902.1"/>
    </source>
</evidence>
<dbReference type="GO" id="GO:1904263">
    <property type="term" value="P:positive regulation of TORC1 signaling"/>
    <property type="evidence" value="ECO:0007669"/>
    <property type="project" value="TreeGrafter"/>
</dbReference>
<protein>
    <recommendedName>
        <fullName evidence="8">EIPR1-like beta-propeller domain-containing protein</fullName>
    </recommendedName>
</protein>
<dbReference type="GO" id="GO:0061700">
    <property type="term" value="C:GATOR2 complex"/>
    <property type="evidence" value="ECO:0007669"/>
    <property type="project" value="TreeGrafter"/>
</dbReference>
<dbReference type="SMART" id="SM00320">
    <property type="entry name" value="WD40"/>
    <property type="match status" value="7"/>
</dbReference>
<dbReference type="Gene3D" id="2.130.10.10">
    <property type="entry name" value="YVTN repeat-like/Quinoprotein amine dehydrogenase"/>
    <property type="match status" value="2"/>
</dbReference>
<keyword evidence="4" id="KW-0863">Zinc-finger</keyword>
<feature type="compositionally biased region" description="Low complexity" evidence="7">
    <location>
        <begin position="640"/>
        <end position="657"/>
    </location>
</feature>
<gene>
    <name evidence="9" type="ORF">CYY_008773</name>
</gene>
<feature type="compositionally biased region" description="Low complexity" evidence="7">
    <location>
        <begin position="542"/>
        <end position="559"/>
    </location>
</feature>
<dbReference type="GO" id="GO:0008270">
    <property type="term" value="F:zinc ion binding"/>
    <property type="evidence" value="ECO:0007669"/>
    <property type="project" value="UniProtKB-KW"/>
</dbReference>
<dbReference type="PANTHER" id="PTHR46200:SF1">
    <property type="entry name" value="GATOR COMPLEX PROTEIN WDR24"/>
    <property type="match status" value="1"/>
</dbReference>
<comment type="caution">
    <text evidence="9">The sequence shown here is derived from an EMBL/GenBank/DDBJ whole genome shotgun (WGS) entry which is preliminary data.</text>
</comment>
<dbReference type="OrthoDB" id="60955at2759"/>
<keyword evidence="5" id="KW-0862">Zinc</keyword>
<feature type="compositionally biased region" description="Basic and acidic residues" evidence="7">
    <location>
        <begin position="507"/>
        <end position="516"/>
    </location>
</feature>
<accession>A0A8J4V101</accession>
<dbReference type="SUPFAM" id="SSF50978">
    <property type="entry name" value="WD40 repeat-like"/>
    <property type="match status" value="1"/>
</dbReference>
<keyword evidence="10" id="KW-1185">Reference proteome</keyword>
<feature type="region of interest" description="Disordered" evidence="7">
    <location>
        <begin position="477"/>
        <end position="587"/>
    </location>
</feature>
<name>A0A8J4V101_9MYCE</name>
<feature type="compositionally biased region" description="Low complexity" evidence="7">
    <location>
        <begin position="479"/>
        <end position="495"/>
    </location>
</feature>
<dbReference type="InterPro" id="IPR037590">
    <property type="entry name" value="WDR24"/>
</dbReference>
<dbReference type="Pfam" id="PF23609">
    <property type="entry name" value="Beta-prop_EIPR1"/>
    <property type="match status" value="1"/>
</dbReference>
<reference evidence="9" key="1">
    <citation type="submission" date="2020-01" db="EMBL/GenBank/DDBJ databases">
        <title>Development of genomics and gene disruption for Polysphondylium violaceum indicates a role for the polyketide synthase stlB in stalk morphogenesis.</title>
        <authorList>
            <person name="Narita B."/>
            <person name="Kawabe Y."/>
            <person name="Kin K."/>
            <person name="Saito T."/>
            <person name="Gibbs R."/>
            <person name="Kuspa A."/>
            <person name="Muzny D."/>
            <person name="Queller D."/>
            <person name="Richards S."/>
            <person name="Strassman J."/>
            <person name="Sucgang R."/>
            <person name="Worley K."/>
            <person name="Schaap P."/>
        </authorList>
    </citation>
    <scope>NUCLEOTIDE SEQUENCE</scope>
    <source>
        <strain evidence="9">QSvi11</strain>
    </source>
</reference>
<evidence type="ECO:0000313" key="10">
    <source>
        <dbReference type="Proteomes" id="UP000695562"/>
    </source>
</evidence>
<proteinExistence type="predicted"/>
<evidence type="ECO:0000256" key="6">
    <source>
        <dbReference type="PROSITE-ProRule" id="PRU00221"/>
    </source>
</evidence>
<keyword evidence="3" id="KW-0677">Repeat</keyword>
<keyword evidence="1 6" id="KW-0853">WD repeat</keyword>
<dbReference type="PANTHER" id="PTHR46200">
    <property type="entry name" value="GATOR COMPLEX PROTEIN WDR24"/>
    <property type="match status" value="1"/>
</dbReference>
<dbReference type="EMBL" id="AJWJ01000576">
    <property type="protein sequence ID" value="KAF2069902.1"/>
    <property type="molecule type" value="Genomic_DNA"/>
</dbReference>
<dbReference type="PROSITE" id="PS50294">
    <property type="entry name" value="WD_REPEATS_REGION"/>
    <property type="match status" value="2"/>
</dbReference>
<feature type="repeat" description="WD" evidence="6">
    <location>
        <begin position="114"/>
        <end position="156"/>
    </location>
</feature>
<feature type="region of interest" description="Disordered" evidence="7">
    <location>
        <begin position="613"/>
        <end position="657"/>
    </location>
</feature>
<dbReference type="GO" id="GO:0005774">
    <property type="term" value="C:vacuolar membrane"/>
    <property type="evidence" value="ECO:0007669"/>
    <property type="project" value="TreeGrafter"/>
</dbReference>
<dbReference type="GO" id="GO:0016239">
    <property type="term" value="P:positive regulation of macroautophagy"/>
    <property type="evidence" value="ECO:0007669"/>
    <property type="project" value="TreeGrafter"/>
</dbReference>
<organism evidence="9 10">
    <name type="scientific">Polysphondylium violaceum</name>
    <dbReference type="NCBI Taxonomy" id="133409"/>
    <lineage>
        <taxon>Eukaryota</taxon>
        <taxon>Amoebozoa</taxon>
        <taxon>Evosea</taxon>
        <taxon>Eumycetozoa</taxon>
        <taxon>Dictyostelia</taxon>
        <taxon>Dictyosteliales</taxon>
        <taxon>Dictyosteliaceae</taxon>
        <taxon>Polysphondylium</taxon>
    </lineage>
</organism>
<evidence type="ECO:0000256" key="4">
    <source>
        <dbReference type="ARBA" id="ARBA00022771"/>
    </source>
</evidence>
<feature type="domain" description="EIPR1-like beta-propeller" evidence="8">
    <location>
        <begin position="14"/>
        <end position="234"/>
    </location>
</feature>
<dbReference type="InterPro" id="IPR036322">
    <property type="entry name" value="WD40_repeat_dom_sf"/>
</dbReference>
<dbReference type="FunFam" id="2.130.10.10:FF:002932">
    <property type="entry name" value="Uncharacterized WD repeat-containing protein C4F8.11"/>
    <property type="match status" value="1"/>
</dbReference>
<dbReference type="InterPro" id="IPR059104">
    <property type="entry name" value="Beta-prop_EIPR1-like"/>
</dbReference>
<dbReference type="AlphaFoldDB" id="A0A8J4V101"/>
<dbReference type="PRINTS" id="PR00320">
    <property type="entry name" value="GPROTEINBRPT"/>
</dbReference>